<evidence type="ECO:0008006" key="4">
    <source>
        <dbReference type="Google" id="ProtNLM"/>
    </source>
</evidence>
<keyword evidence="1" id="KW-0732">Signal</keyword>
<proteinExistence type="predicted"/>
<name>A0A0A1W7W3_9SPHN</name>
<protein>
    <recommendedName>
        <fullName evidence="4">Lipoprotein</fullName>
    </recommendedName>
</protein>
<feature type="signal peptide" evidence="1">
    <location>
        <begin position="1"/>
        <end position="19"/>
    </location>
</feature>
<evidence type="ECO:0000313" key="2">
    <source>
        <dbReference type="EMBL" id="GAM01388.1"/>
    </source>
</evidence>
<dbReference type="Proteomes" id="UP000032305">
    <property type="component" value="Unassembled WGS sequence"/>
</dbReference>
<sequence length="183" mass="20869">MIRPRCAVLLVAAAGWAQGGCVPTLAYAPEGAGGSAGYYEQYLTAKQYRIGYSAPADAPTKEVERLLLRRIAESTLLHGYSRFSLADRRIDRNVYILYGADGVRAEYRGDFIRWHRYWRWYCLARRWKGCHDDPLWPSPKPPVRRMALSYVVTFHHQDEARWDALDAEFVLGQLGLPVPQVAP</sequence>
<dbReference type="AlphaFoldDB" id="A0A0A1W7W3"/>
<evidence type="ECO:0000256" key="1">
    <source>
        <dbReference type="SAM" id="SignalP"/>
    </source>
</evidence>
<dbReference type="eggNOG" id="ENOG502ZZFU">
    <property type="taxonomic scope" value="Bacteria"/>
</dbReference>
<reference evidence="2 3" key="1">
    <citation type="submission" date="2014-11" db="EMBL/GenBank/DDBJ databases">
        <title>Whole genome shotgun sequence of Sphingomonas parapaucimobilis NBRC 15100.</title>
        <authorList>
            <person name="Katano-Makiyama Y."/>
            <person name="Hosoyama A."/>
            <person name="Hashimoto M."/>
            <person name="Hosoyama Y."/>
            <person name="Noguchi M."/>
            <person name="Numata M."/>
            <person name="Tsuchikane K."/>
            <person name="Hirakata S."/>
            <person name="Uohara A."/>
            <person name="Shimodaira J."/>
            <person name="Ohji S."/>
            <person name="Ichikawa N."/>
            <person name="Kimura A."/>
            <person name="Yamazoe A."/>
            <person name="Fujita N."/>
        </authorList>
    </citation>
    <scope>NUCLEOTIDE SEQUENCE [LARGE SCALE GENOMIC DNA]</scope>
    <source>
        <strain evidence="2 3">NBRC 15100</strain>
    </source>
</reference>
<comment type="caution">
    <text evidence="2">The sequence shown here is derived from an EMBL/GenBank/DDBJ whole genome shotgun (WGS) entry which is preliminary data.</text>
</comment>
<organism evidence="2 3">
    <name type="scientific">Sphingomonas parapaucimobilis NBRC 15100</name>
    <dbReference type="NCBI Taxonomy" id="1219049"/>
    <lineage>
        <taxon>Bacteria</taxon>
        <taxon>Pseudomonadati</taxon>
        <taxon>Pseudomonadota</taxon>
        <taxon>Alphaproteobacteria</taxon>
        <taxon>Sphingomonadales</taxon>
        <taxon>Sphingomonadaceae</taxon>
        <taxon>Sphingomonas</taxon>
    </lineage>
</organism>
<keyword evidence="3" id="KW-1185">Reference proteome</keyword>
<dbReference type="RefSeq" id="WP_052811494.1">
    <property type="nucleotide sequence ID" value="NZ_BBPI01000060.1"/>
</dbReference>
<feature type="chain" id="PRO_5001993543" description="Lipoprotein" evidence="1">
    <location>
        <begin position="20"/>
        <end position="183"/>
    </location>
</feature>
<evidence type="ECO:0000313" key="3">
    <source>
        <dbReference type="Proteomes" id="UP000032305"/>
    </source>
</evidence>
<gene>
    <name evidence="2" type="ORF">SP5_060_00940</name>
</gene>
<dbReference type="EMBL" id="BBPI01000060">
    <property type="protein sequence ID" value="GAM01388.1"/>
    <property type="molecule type" value="Genomic_DNA"/>
</dbReference>
<accession>A0A0A1W7W3</accession>
<dbReference type="OrthoDB" id="10005591at2"/>
<dbReference type="NCBIfam" id="NF047637">
    <property type="entry name" value="lipo_CC0125"/>
    <property type="match status" value="1"/>
</dbReference>